<accession>A0A1G4B8I5</accession>
<protein>
    <recommendedName>
        <fullName evidence="10">Wax synthase domain-containing protein</fullName>
    </recommendedName>
</protein>
<evidence type="ECO:0000313" key="12">
    <source>
        <dbReference type="Proteomes" id="UP000176998"/>
    </source>
</evidence>
<dbReference type="GeneID" id="34560345"/>
<name>A0A1G4B8I5_9PEZI</name>
<proteinExistence type="inferred from homology"/>
<feature type="transmembrane region" description="Helical" evidence="8">
    <location>
        <begin position="90"/>
        <end position="110"/>
    </location>
</feature>
<dbReference type="InterPro" id="IPR032805">
    <property type="entry name" value="Wax_synthase_dom"/>
</dbReference>
<evidence type="ECO:0000256" key="9">
    <source>
        <dbReference type="SAM" id="SignalP"/>
    </source>
</evidence>
<comment type="subcellular location">
    <subcellularLocation>
        <location evidence="1">Membrane</location>
        <topology evidence="1">Multi-pass membrane protein</topology>
    </subcellularLocation>
</comment>
<comment type="similarity">
    <text evidence="3">Belongs to the wax synthase family.</text>
</comment>
<feature type="domain" description="Wax synthase" evidence="10">
    <location>
        <begin position="243"/>
        <end position="321"/>
    </location>
</feature>
<sequence>MMGAKSHWYLAIFLGSSTLTLASVYNSKLISHATSSFLVHATTSILLYFTSLTSLSFVAAEDWRLNARLKRAHGGGIEPFRFWAKEHAIFVTRATGLVAGAYLMALPLLVPTDDPIANLFLRIPTFFYACKCWDLTVARARKPPIPRSGKEDAIYGLTSWRPVASYVWRLASETRYASFDIAVDESKRKSIPTSPARTYGPLLVVPLTYLFPIMELKVMCGLLAIQYGLEGFHSILHPRCPNALFFQPWTAESFTSFWAIHWHHGAQPFLQSLGYVPATAVFARLLGQDAGRAAGVLAAFSLSGIWHGWCAAVMAKDEYAWALSVGVWGVFMVQGVGCVVDRWLLRNESWRTGWRKRIVTALSWLCSVESAAICLRYSEARAKRPQGWTTW</sequence>
<dbReference type="EMBL" id="MJBS01000056">
    <property type="protein sequence ID" value="OHE97582.1"/>
    <property type="molecule type" value="Genomic_DNA"/>
</dbReference>
<evidence type="ECO:0000256" key="6">
    <source>
        <dbReference type="ARBA" id="ARBA00022989"/>
    </source>
</evidence>
<evidence type="ECO:0000256" key="8">
    <source>
        <dbReference type="SAM" id="Phobius"/>
    </source>
</evidence>
<gene>
    <name evidence="11" type="ORF">CORC01_07197</name>
</gene>
<dbReference type="RefSeq" id="XP_022474735.1">
    <property type="nucleotide sequence ID" value="XM_022618835.1"/>
</dbReference>
<keyword evidence="4" id="KW-0808">Transferase</keyword>
<dbReference type="PANTHER" id="PTHR31595:SF57">
    <property type="entry name" value="OS04G0481900 PROTEIN"/>
    <property type="match status" value="1"/>
</dbReference>
<feature type="chain" id="PRO_5009602601" description="Wax synthase domain-containing protein" evidence="9">
    <location>
        <begin position="23"/>
        <end position="391"/>
    </location>
</feature>
<dbReference type="AlphaFoldDB" id="A0A1G4B8I5"/>
<keyword evidence="12" id="KW-1185">Reference proteome</keyword>
<keyword evidence="5 8" id="KW-0812">Transmembrane</keyword>
<feature type="transmembrane region" description="Helical" evidence="8">
    <location>
        <begin position="36"/>
        <end position="60"/>
    </location>
</feature>
<evidence type="ECO:0000256" key="1">
    <source>
        <dbReference type="ARBA" id="ARBA00004141"/>
    </source>
</evidence>
<keyword evidence="6 8" id="KW-1133">Transmembrane helix</keyword>
<keyword evidence="7 8" id="KW-0472">Membrane</keyword>
<keyword evidence="9" id="KW-0732">Signal</keyword>
<evidence type="ECO:0000259" key="10">
    <source>
        <dbReference type="Pfam" id="PF13813"/>
    </source>
</evidence>
<dbReference type="PANTHER" id="PTHR31595">
    <property type="entry name" value="LONG-CHAIN-ALCOHOL O-FATTY-ACYLTRANSFERASE 3-RELATED"/>
    <property type="match status" value="1"/>
</dbReference>
<dbReference type="Pfam" id="PF13813">
    <property type="entry name" value="MBOAT_2"/>
    <property type="match status" value="1"/>
</dbReference>
<dbReference type="GO" id="GO:0016020">
    <property type="term" value="C:membrane"/>
    <property type="evidence" value="ECO:0007669"/>
    <property type="project" value="UniProtKB-SubCell"/>
</dbReference>
<organism evidence="11 12">
    <name type="scientific">Colletotrichum orchidophilum</name>
    <dbReference type="NCBI Taxonomy" id="1209926"/>
    <lineage>
        <taxon>Eukaryota</taxon>
        <taxon>Fungi</taxon>
        <taxon>Dikarya</taxon>
        <taxon>Ascomycota</taxon>
        <taxon>Pezizomycotina</taxon>
        <taxon>Sordariomycetes</taxon>
        <taxon>Hypocreomycetidae</taxon>
        <taxon>Glomerellales</taxon>
        <taxon>Glomerellaceae</taxon>
        <taxon>Colletotrichum</taxon>
    </lineage>
</organism>
<comment type="caution">
    <text evidence="11">The sequence shown here is derived from an EMBL/GenBank/DDBJ whole genome shotgun (WGS) entry which is preliminary data.</text>
</comment>
<evidence type="ECO:0000256" key="2">
    <source>
        <dbReference type="ARBA" id="ARBA00005179"/>
    </source>
</evidence>
<evidence type="ECO:0000256" key="5">
    <source>
        <dbReference type="ARBA" id="ARBA00022692"/>
    </source>
</evidence>
<evidence type="ECO:0000313" key="11">
    <source>
        <dbReference type="EMBL" id="OHE97582.1"/>
    </source>
</evidence>
<dbReference type="GO" id="GO:0008374">
    <property type="term" value="F:O-acyltransferase activity"/>
    <property type="evidence" value="ECO:0007669"/>
    <property type="project" value="InterPro"/>
</dbReference>
<dbReference type="GO" id="GO:0006629">
    <property type="term" value="P:lipid metabolic process"/>
    <property type="evidence" value="ECO:0007669"/>
    <property type="project" value="InterPro"/>
</dbReference>
<feature type="signal peptide" evidence="9">
    <location>
        <begin position="1"/>
        <end position="22"/>
    </location>
</feature>
<comment type="pathway">
    <text evidence="2">Secondary metabolite biosynthesis.</text>
</comment>
<evidence type="ECO:0000256" key="4">
    <source>
        <dbReference type="ARBA" id="ARBA00022679"/>
    </source>
</evidence>
<evidence type="ECO:0000256" key="7">
    <source>
        <dbReference type="ARBA" id="ARBA00023136"/>
    </source>
</evidence>
<dbReference type="Proteomes" id="UP000176998">
    <property type="component" value="Unassembled WGS sequence"/>
</dbReference>
<reference evidence="11 12" key="1">
    <citation type="submission" date="2016-09" db="EMBL/GenBank/DDBJ databases">
        <authorList>
            <person name="Capua I."/>
            <person name="De Benedictis P."/>
            <person name="Joannis T."/>
            <person name="Lombin L.H."/>
            <person name="Cattoli G."/>
        </authorList>
    </citation>
    <scope>NUCLEOTIDE SEQUENCE [LARGE SCALE GENOMIC DNA]</scope>
    <source>
        <strain evidence="11 12">IMI 309357</strain>
    </source>
</reference>
<evidence type="ECO:0000256" key="3">
    <source>
        <dbReference type="ARBA" id="ARBA00007282"/>
    </source>
</evidence>
<dbReference type="OrthoDB" id="1077582at2759"/>
<dbReference type="InterPro" id="IPR044851">
    <property type="entry name" value="Wax_synthase"/>
</dbReference>